<dbReference type="CDD" id="cd17557">
    <property type="entry name" value="REC_Rcp-like"/>
    <property type="match status" value="1"/>
</dbReference>
<keyword evidence="1" id="KW-0597">Phosphoprotein</keyword>
<evidence type="ECO:0000259" key="2">
    <source>
        <dbReference type="PROSITE" id="PS50110"/>
    </source>
</evidence>
<proteinExistence type="predicted"/>
<dbReference type="Gene3D" id="3.40.50.2300">
    <property type="match status" value="1"/>
</dbReference>
<name>A0A6J4IUU2_9ACTN</name>
<feature type="modified residue" description="4-aspartylphosphate" evidence="1">
    <location>
        <position position="74"/>
    </location>
</feature>
<organism evidence="3">
    <name type="scientific">uncultured Mycobacteriales bacterium</name>
    <dbReference type="NCBI Taxonomy" id="581187"/>
    <lineage>
        <taxon>Bacteria</taxon>
        <taxon>Bacillati</taxon>
        <taxon>Actinomycetota</taxon>
        <taxon>Actinomycetes</taxon>
        <taxon>Mycobacteriales</taxon>
        <taxon>environmental samples</taxon>
    </lineage>
</organism>
<gene>
    <name evidence="3" type="ORF">AVDCRST_MAG41-2444</name>
</gene>
<evidence type="ECO:0000313" key="3">
    <source>
        <dbReference type="EMBL" id="CAA9262308.1"/>
    </source>
</evidence>
<dbReference type="InterPro" id="IPR001789">
    <property type="entry name" value="Sig_transdc_resp-reg_receiver"/>
</dbReference>
<feature type="domain" description="Response regulatory" evidence="2">
    <location>
        <begin position="16"/>
        <end position="141"/>
    </location>
</feature>
<accession>A0A6J4IUU2</accession>
<dbReference type="SUPFAM" id="SSF52172">
    <property type="entry name" value="CheY-like"/>
    <property type="match status" value="1"/>
</dbReference>
<evidence type="ECO:0000256" key="1">
    <source>
        <dbReference type="PROSITE-ProRule" id="PRU00169"/>
    </source>
</evidence>
<dbReference type="InterPro" id="IPR011006">
    <property type="entry name" value="CheY-like_superfamily"/>
</dbReference>
<dbReference type="SMART" id="SM00448">
    <property type="entry name" value="REC"/>
    <property type="match status" value="1"/>
</dbReference>
<sequence>MGEMTDPTAPMPSIIDVLLVEDDPGDVLMTREAFEEHKLRNNLHVVNDGVEAVSFLRREGEYADAPRPGLILLDLNLPRKDGREVLREIKADEALRAIPVVVLTTSEAEEDVLRSYDLHANAYVTKPVDFERFIQVVQQIDDFFVTVVKLPH</sequence>
<reference evidence="3" key="1">
    <citation type="submission" date="2020-02" db="EMBL/GenBank/DDBJ databases">
        <authorList>
            <person name="Meier V. D."/>
        </authorList>
    </citation>
    <scope>NUCLEOTIDE SEQUENCE</scope>
    <source>
        <strain evidence="3">AVDCRST_MAG41</strain>
    </source>
</reference>
<dbReference type="EMBL" id="CADCTP010000226">
    <property type="protein sequence ID" value="CAA9262308.1"/>
    <property type="molecule type" value="Genomic_DNA"/>
</dbReference>
<dbReference type="PANTHER" id="PTHR44520">
    <property type="entry name" value="RESPONSE REGULATOR RCP1-RELATED"/>
    <property type="match status" value="1"/>
</dbReference>
<dbReference type="Pfam" id="PF00072">
    <property type="entry name" value="Response_reg"/>
    <property type="match status" value="1"/>
</dbReference>
<protein>
    <submittedName>
        <fullName evidence="3">Two-component transcriptional response regulator, LuxR family</fullName>
    </submittedName>
</protein>
<dbReference type="InterPro" id="IPR052893">
    <property type="entry name" value="TCS_response_regulator"/>
</dbReference>
<dbReference type="AlphaFoldDB" id="A0A6J4IUU2"/>
<dbReference type="PANTHER" id="PTHR44520:SF2">
    <property type="entry name" value="RESPONSE REGULATOR RCP1"/>
    <property type="match status" value="1"/>
</dbReference>
<dbReference type="PROSITE" id="PS50110">
    <property type="entry name" value="RESPONSE_REGULATORY"/>
    <property type="match status" value="1"/>
</dbReference>
<dbReference type="GO" id="GO:0000160">
    <property type="term" value="P:phosphorelay signal transduction system"/>
    <property type="evidence" value="ECO:0007669"/>
    <property type="project" value="InterPro"/>
</dbReference>